<protein>
    <submittedName>
        <fullName evidence="1">Uncharacterized protein</fullName>
    </submittedName>
</protein>
<dbReference type="EnsemblPlants" id="EMT16375">
    <property type="protein sequence ID" value="EMT16375"/>
    <property type="gene ID" value="F775_42677"/>
</dbReference>
<dbReference type="AlphaFoldDB" id="R7WAW2"/>
<evidence type="ECO:0000313" key="1">
    <source>
        <dbReference type="EnsemblPlants" id="EMT16375"/>
    </source>
</evidence>
<name>R7WAW2_AEGTA</name>
<reference evidence="1" key="1">
    <citation type="submission" date="2015-06" db="UniProtKB">
        <authorList>
            <consortium name="EnsemblPlants"/>
        </authorList>
    </citation>
    <scope>IDENTIFICATION</scope>
</reference>
<organism evidence="1">
    <name type="scientific">Aegilops tauschii</name>
    <name type="common">Tausch's goatgrass</name>
    <name type="synonym">Aegilops squarrosa</name>
    <dbReference type="NCBI Taxonomy" id="37682"/>
    <lineage>
        <taxon>Eukaryota</taxon>
        <taxon>Viridiplantae</taxon>
        <taxon>Streptophyta</taxon>
        <taxon>Embryophyta</taxon>
        <taxon>Tracheophyta</taxon>
        <taxon>Spermatophyta</taxon>
        <taxon>Magnoliopsida</taxon>
        <taxon>Liliopsida</taxon>
        <taxon>Poales</taxon>
        <taxon>Poaceae</taxon>
        <taxon>BOP clade</taxon>
        <taxon>Pooideae</taxon>
        <taxon>Triticodae</taxon>
        <taxon>Triticeae</taxon>
        <taxon>Triticinae</taxon>
        <taxon>Aegilops</taxon>
    </lineage>
</organism>
<accession>R7WAW2</accession>
<proteinExistence type="predicted"/>
<sequence>MPMSTEKPSVRTAWAMDAESAAMKGWRRLNMVQPPGGGSAHPHGHRVATPPGA</sequence>